<reference evidence="2" key="1">
    <citation type="submission" date="2021-05" db="EMBL/GenBank/DDBJ databases">
        <authorList>
            <person name="Alioto T."/>
            <person name="Alioto T."/>
            <person name="Gomez Garrido J."/>
        </authorList>
    </citation>
    <scope>NUCLEOTIDE SEQUENCE</scope>
</reference>
<keyword evidence="1" id="KW-0732">Signal</keyword>
<organism evidence="2">
    <name type="scientific">Cacopsylla melanoneura</name>
    <dbReference type="NCBI Taxonomy" id="428564"/>
    <lineage>
        <taxon>Eukaryota</taxon>
        <taxon>Metazoa</taxon>
        <taxon>Ecdysozoa</taxon>
        <taxon>Arthropoda</taxon>
        <taxon>Hexapoda</taxon>
        <taxon>Insecta</taxon>
        <taxon>Pterygota</taxon>
        <taxon>Neoptera</taxon>
        <taxon>Paraneoptera</taxon>
        <taxon>Hemiptera</taxon>
        <taxon>Sternorrhyncha</taxon>
        <taxon>Psylloidea</taxon>
        <taxon>Psyllidae</taxon>
        <taxon>Psyllinae</taxon>
        <taxon>Cacopsylla</taxon>
    </lineage>
</organism>
<proteinExistence type="predicted"/>
<dbReference type="AlphaFoldDB" id="A0A8D9B671"/>
<protein>
    <recommendedName>
        <fullName evidence="3">Secreted protein</fullName>
    </recommendedName>
</protein>
<dbReference type="EMBL" id="HBUF01613732">
    <property type="protein sequence ID" value="CAG6779373.1"/>
    <property type="molecule type" value="Transcribed_RNA"/>
</dbReference>
<evidence type="ECO:0000313" key="2">
    <source>
        <dbReference type="EMBL" id="CAG6779373.1"/>
    </source>
</evidence>
<sequence length="139" mass="15529">MILSHLLLCFLLCHYTGGLHLTNTRVSTAYSARTHNLSTSEPPVDTGNKGNLTVGIIIPKTTFNKRAYGKAINDTVRHLNKVVAGGKGPKFNFLRWFNFNPSNVKSTYFELTPSPTGKKLISEFHFHFRGYSSSAGEYF</sequence>
<evidence type="ECO:0008006" key="3">
    <source>
        <dbReference type="Google" id="ProtNLM"/>
    </source>
</evidence>
<feature type="chain" id="PRO_5034919753" description="Secreted protein" evidence="1">
    <location>
        <begin position="19"/>
        <end position="139"/>
    </location>
</feature>
<accession>A0A8D9B671</accession>
<feature type="signal peptide" evidence="1">
    <location>
        <begin position="1"/>
        <end position="18"/>
    </location>
</feature>
<evidence type="ECO:0000256" key="1">
    <source>
        <dbReference type="SAM" id="SignalP"/>
    </source>
</evidence>
<name>A0A8D9B671_9HEMI</name>